<evidence type="ECO:0000256" key="2">
    <source>
        <dbReference type="SAM" id="MobiDB-lite"/>
    </source>
</evidence>
<evidence type="ECO:0000313" key="4">
    <source>
        <dbReference type="EMBL" id="KJH52253.1"/>
    </source>
</evidence>
<reference evidence="5" key="2">
    <citation type="journal article" date="2016" name="Sci. Rep.">
        <title>Dictyocaulus viviparus genome, variome and transcriptome elucidate lungworm biology and support future intervention.</title>
        <authorList>
            <person name="McNulty S.N."/>
            <person name="Strube C."/>
            <person name="Rosa B.A."/>
            <person name="Martin J.C."/>
            <person name="Tyagi R."/>
            <person name="Choi Y.J."/>
            <person name="Wang Q."/>
            <person name="Hallsworth Pepin K."/>
            <person name="Zhang X."/>
            <person name="Ozersky P."/>
            <person name="Wilson R.K."/>
            <person name="Sternberg P.W."/>
            <person name="Gasser R.B."/>
            <person name="Mitreva M."/>
        </authorList>
    </citation>
    <scope>NUCLEOTIDE SEQUENCE [LARGE SCALE GENOMIC DNA]</scope>
    <source>
        <strain evidence="5">HannoverDv2000</strain>
    </source>
</reference>
<dbReference type="SUPFAM" id="SSF143842">
    <property type="entry name" value="YwmB-like"/>
    <property type="match status" value="1"/>
</dbReference>
<dbReference type="OrthoDB" id="49058at2759"/>
<name>A0A0D8Y5Z5_DICVI</name>
<feature type="coiled-coil region" evidence="1">
    <location>
        <begin position="158"/>
        <end position="311"/>
    </location>
</feature>
<feature type="coiled-coil region" evidence="1">
    <location>
        <begin position="346"/>
        <end position="380"/>
    </location>
</feature>
<keyword evidence="5" id="KW-1185">Reference proteome</keyword>
<reference evidence="4 5" key="1">
    <citation type="submission" date="2013-11" db="EMBL/GenBank/DDBJ databases">
        <title>Draft genome of the bovine lungworm Dictyocaulus viviparus.</title>
        <authorList>
            <person name="Mitreva M."/>
        </authorList>
    </citation>
    <scope>NUCLEOTIDE SEQUENCE [LARGE SCALE GENOMIC DNA]</scope>
    <source>
        <strain evidence="4 5">HannoverDv2000</strain>
    </source>
</reference>
<protein>
    <recommendedName>
        <fullName evidence="3">Spindle assembly abnormal protein 6 N-terminal domain-containing protein</fullName>
    </recommendedName>
</protein>
<gene>
    <name evidence="4" type="ORF">DICVIV_01581</name>
</gene>
<dbReference type="InterPro" id="IPR032396">
    <property type="entry name" value="SAS-6_N"/>
</dbReference>
<dbReference type="Gene3D" id="2.170.210.20">
    <property type="entry name" value="Spindle assembly abnormal protein 6, N-terminal domain"/>
    <property type="match status" value="1"/>
</dbReference>
<dbReference type="InterPro" id="IPR038558">
    <property type="entry name" value="SAS-6_N_sf"/>
</dbReference>
<proteinExistence type="predicted"/>
<feature type="domain" description="Spindle assembly abnormal protein 6 N-terminal" evidence="3">
    <location>
        <begin position="30"/>
        <end position="117"/>
    </location>
</feature>
<dbReference type="Proteomes" id="UP000053766">
    <property type="component" value="Unassembled WGS sequence"/>
</dbReference>
<organism evidence="4 5">
    <name type="scientific">Dictyocaulus viviparus</name>
    <name type="common">Bovine lungworm</name>
    <dbReference type="NCBI Taxonomy" id="29172"/>
    <lineage>
        <taxon>Eukaryota</taxon>
        <taxon>Metazoa</taxon>
        <taxon>Ecdysozoa</taxon>
        <taxon>Nematoda</taxon>
        <taxon>Chromadorea</taxon>
        <taxon>Rhabditida</taxon>
        <taxon>Rhabditina</taxon>
        <taxon>Rhabditomorpha</taxon>
        <taxon>Strongyloidea</taxon>
        <taxon>Metastrongylidae</taxon>
        <taxon>Dictyocaulus</taxon>
    </lineage>
</organism>
<evidence type="ECO:0000256" key="1">
    <source>
        <dbReference type="SAM" id="Coils"/>
    </source>
</evidence>
<keyword evidence="1" id="KW-0175">Coiled coil</keyword>
<dbReference type="STRING" id="29172.A0A0D8Y5Z5"/>
<evidence type="ECO:0000259" key="3">
    <source>
        <dbReference type="Pfam" id="PF16531"/>
    </source>
</evidence>
<feature type="region of interest" description="Disordered" evidence="2">
    <location>
        <begin position="460"/>
        <end position="487"/>
    </location>
</feature>
<dbReference type="Pfam" id="PF16531">
    <property type="entry name" value="SAS-6_N"/>
    <property type="match status" value="1"/>
</dbReference>
<evidence type="ECO:0000313" key="5">
    <source>
        <dbReference type="Proteomes" id="UP000053766"/>
    </source>
</evidence>
<dbReference type="AlphaFoldDB" id="A0A0D8Y5Z5"/>
<dbReference type="EMBL" id="KN716168">
    <property type="protein sequence ID" value="KJH52253.1"/>
    <property type="molecule type" value="Genomic_DNA"/>
</dbReference>
<sequence>MATSSEGPCQLFLGLLQVTLLQPNKSGPEYTSSVVEIMLKIVERRLDNGEKEYRVEISRPDDFEFLYGDGITRTKYQNLAKAWNLNVDFDDFPARIVRLLKERSGISFPVQLTCTLSQDLSVCTFEMVHIIDMYTVRMPIELKAVRDKELLCHVINNMRSLQKQVDIIKKQKEHAEHEREELKQIVEELQEFRVTSEQSTAELRQMLQDAKNRAAEETLRREEFEQDLQLERDERDSALNTIEQLKKQLSEAEKKARELEEELGQCEEECDELVDKLRDSESLSCRLKNDKEDLIVALDKLKKDLKKANHVIFKYLKGEFSGLNQRSLEESKHEMAADLKMKESLIDDMTVTLSGYKKKLDDLTKKNSELQDTLQMMEAERARDARVIEMYRKQQRAAVPCAVGTSPIFHTFGPSLLNDRTNAMLGCVPSTPNNFRNVLGRTLQSSTALATPSVLSRRHLKDVDEENIPPNRDTLLQKPESNTPKGL</sequence>
<accession>A0A0D8Y5Z5</accession>
<dbReference type="InterPro" id="IPR036209">
    <property type="entry name" value="YwmB-like_sf"/>
</dbReference>